<keyword evidence="1" id="KW-0472">Membrane</keyword>
<dbReference type="Gramene" id="TuG1812G0600000781.01.T01">
    <property type="protein sequence ID" value="TuG1812G0600000781.01.T01.cds463847"/>
    <property type="gene ID" value="TuG1812G0600000781.01"/>
</dbReference>
<reference evidence="2" key="2">
    <citation type="submission" date="2018-03" db="EMBL/GenBank/DDBJ databases">
        <title>The Triticum urartu genome reveals the dynamic nature of wheat genome evolution.</title>
        <authorList>
            <person name="Ling H."/>
            <person name="Ma B."/>
            <person name="Shi X."/>
            <person name="Liu H."/>
            <person name="Dong L."/>
            <person name="Sun H."/>
            <person name="Cao Y."/>
            <person name="Gao Q."/>
            <person name="Zheng S."/>
            <person name="Li Y."/>
            <person name="Yu Y."/>
            <person name="Du H."/>
            <person name="Qi M."/>
            <person name="Li Y."/>
            <person name="Yu H."/>
            <person name="Cui Y."/>
            <person name="Wang N."/>
            <person name="Chen C."/>
            <person name="Wu H."/>
            <person name="Zhao Y."/>
            <person name="Zhang J."/>
            <person name="Li Y."/>
            <person name="Zhou W."/>
            <person name="Zhang B."/>
            <person name="Hu W."/>
            <person name="Eijk M."/>
            <person name="Tang J."/>
            <person name="Witsenboer H."/>
            <person name="Zhao S."/>
            <person name="Li Z."/>
            <person name="Zhang A."/>
            <person name="Wang D."/>
            <person name="Liang C."/>
        </authorList>
    </citation>
    <scope>NUCLEOTIDE SEQUENCE [LARGE SCALE GENOMIC DNA]</scope>
    <source>
        <strain evidence="2">cv. G1812</strain>
    </source>
</reference>
<feature type="transmembrane region" description="Helical" evidence="1">
    <location>
        <begin position="7"/>
        <end position="30"/>
    </location>
</feature>
<keyword evidence="1" id="KW-1133">Transmembrane helix</keyword>
<dbReference type="EnsemblPlants" id="TuG1812G0600000781.01.T01">
    <property type="protein sequence ID" value="TuG1812G0600000781.01.T01.cds463847"/>
    <property type="gene ID" value="TuG1812G0600000781.01"/>
</dbReference>
<evidence type="ECO:0000313" key="2">
    <source>
        <dbReference type="EnsemblPlants" id="TuG1812G0600000781.01.T01.cds463847"/>
    </source>
</evidence>
<proteinExistence type="predicted"/>
<protein>
    <submittedName>
        <fullName evidence="2">Uncharacterized protein</fullName>
    </submittedName>
</protein>
<organism evidence="2 3">
    <name type="scientific">Triticum urartu</name>
    <name type="common">Red wild einkorn</name>
    <name type="synonym">Crithodium urartu</name>
    <dbReference type="NCBI Taxonomy" id="4572"/>
    <lineage>
        <taxon>Eukaryota</taxon>
        <taxon>Viridiplantae</taxon>
        <taxon>Streptophyta</taxon>
        <taxon>Embryophyta</taxon>
        <taxon>Tracheophyta</taxon>
        <taxon>Spermatophyta</taxon>
        <taxon>Magnoliopsida</taxon>
        <taxon>Liliopsida</taxon>
        <taxon>Poales</taxon>
        <taxon>Poaceae</taxon>
        <taxon>BOP clade</taxon>
        <taxon>Pooideae</taxon>
        <taxon>Triticodae</taxon>
        <taxon>Triticeae</taxon>
        <taxon>Triticinae</taxon>
        <taxon>Triticum</taxon>
    </lineage>
</organism>
<dbReference type="AlphaFoldDB" id="A0A8R7UTM1"/>
<evidence type="ECO:0000256" key="1">
    <source>
        <dbReference type="SAM" id="Phobius"/>
    </source>
</evidence>
<reference evidence="2" key="3">
    <citation type="submission" date="2022-06" db="UniProtKB">
        <authorList>
            <consortium name="EnsemblPlants"/>
        </authorList>
    </citation>
    <scope>IDENTIFICATION</scope>
</reference>
<sequence length="120" mass="12878">MFLSKIFCILGVSKIFSLFIIMLTTINLYYTMKIATCVHEEGVYITQHQYWIKVLAIKQHKKMHITELPDSPVEMASVGDGTGLSKFSAGSLSTSTSSAVVSVAIAAGLASAAGSLFISL</sequence>
<reference evidence="3" key="1">
    <citation type="journal article" date="2013" name="Nature">
        <title>Draft genome of the wheat A-genome progenitor Triticum urartu.</title>
        <authorList>
            <person name="Ling H.Q."/>
            <person name="Zhao S."/>
            <person name="Liu D."/>
            <person name="Wang J."/>
            <person name="Sun H."/>
            <person name="Zhang C."/>
            <person name="Fan H."/>
            <person name="Li D."/>
            <person name="Dong L."/>
            <person name="Tao Y."/>
            <person name="Gao C."/>
            <person name="Wu H."/>
            <person name="Li Y."/>
            <person name="Cui Y."/>
            <person name="Guo X."/>
            <person name="Zheng S."/>
            <person name="Wang B."/>
            <person name="Yu K."/>
            <person name="Liang Q."/>
            <person name="Yang W."/>
            <person name="Lou X."/>
            <person name="Chen J."/>
            <person name="Feng M."/>
            <person name="Jian J."/>
            <person name="Zhang X."/>
            <person name="Luo G."/>
            <person name="Jiang Y."/>
            <person name="Liu J."/>
            <person name="Wang Z."/>
            <person name="Sha Y."/>
            <person name="Zhang B."/>
            <person name="Wu H."/>
            <person name="Tang D."/>
            <person name="Shen Q."/>
            <person name="Xue P."/>
            <person name="Zou S."/>
            <person name="Wang X."/>
            <person name="Liu X."/>
            <person name="Wang F."/>
            <person name="Yang Y."/>
            <person name="An X."/>
            <person name="Dong Z."/>
            <person name="Zhang K."/>
            <person name="Zhang X."/>
            <person name="Luo M.C."/>
            <person name="Dvorak J."/>
            <person name="Tong Y."/>
            <person name="Wang J."/>
            <person name="Yang H."/>
            <person name="Li Z."/>
            <person name="Wang D."/>
            <person name="Zhang A."/>
            <person name="Wang J."/>
        </authorList>
    </citation>
    <scope>NUCLEOTIDE SEQUENCE</scope>
    <source>
        <strain evidence="3">cv. G1812</strain>
    </source>
</reference>
<feature type="transmembrane region" description="Helical" evidence="1">
    <location>
        <begin position="99"/>
        <end position="118"/>
    </location>
</feature>
<evidence type="ECO:0000313" key="3">
    <source>
        <dbReference type="Proteomes" id="UP000015106"/>
    </source>
</evidence>
<dbReference type="Proteomes" id="UP000015106">
    <property type="component" value="Chromosome 6"/>
</dbReference>
<keyword evidence="1" id="KW-0812">Transmembrane</keyword>
<accession>A0A8R7UTM1</accession>
<name>A0A8R7UTM1_TRIUA</name>
<keyword evidence="3" id="KW-1185">Reference proteome</keyword>